<dbReference type="PANTHER" id="PTHR33886:SF8">
    <property type="entry name" value="UNSATURATED RHAMNOGALACTURONAN HYDROLASE (EUROFUNG)"/>
    <property type="match status" value="1"/>
</dbReference>
<dbReference type="Proteomes" id="UP000199440">
    <property type="component" value="Unassembled WGS sequence"/>
</dbReference>
<gene>
    <name evidence="2" type="ORF">SAMN04488514_109133</name>
</gene>
<dbReference type="InterPro" id="IPR052043">
    <property type="entry name" value="PolySaccharide_Degr_Enz"/>
</dbReference>
<dbReference type="EMBL" id="FNGV01000009">
    <property type="protein sequence ID" value="SDM49116.1"/>
    <property type="molecule type" value="Genomic_DNA"/>
</dbReference>
<dbReference type="PANTHER" id="PTHR33886">
    <property type="entry name" value="UNSATURATED RHAMNOGALACTURONAN HYDROLASE (EUROFUNG)"/>
    <property type="match status" value="1"/>
</dbReference>
<sequence>MLNDMKIGLSFILLFIIVVFGVNGQKSTSDLNQFPKEKTPEVIGLRIAEKFLNTSHSQYGNTRPPKPPTQITYPDVCTWLGGLWFAEATKDEELFNRFESRFLPLLRGETNMLPKANHVDNNVFGAVPLELFLKNGEQKYLDLGIKYADSQWKVPNDATSEQKQWAAKSYSWQTRIWIDDMFMITAIQAQAYRATKNREYVDRAAKEMVLYLDEIQLDNGLFYHSPEAHYSWGRGNGWMAVGMAEILRILPKDNPDRTRIMAGYQKMMSALLKYQENDGMWRQIIDDEEAWKETSATAMFTYAMITGVKEGWLKKKAYGAAARKSWLTLVDYINVDDELTEVCAGTNIMNSRDHYMNRPRIVGDLHGQAPLLWCATALLR</sequence>
<evidence type="ECO:0000313" key="3">
    <source>
        <dbReference type="Proteomes" id="UP000199440"/>
    </source>
</evidence>
<dbReference type="InterPro" id="IPR008928">
    <property type="entry name" value="6-hairpin_glycosidase_sf"/>
</dbReference>
<keyword evidence="3" id="KW-1185">Reference proteome</keyword>
<dbReference type="SUPFAM" id="SSF48208">
    <property type="entry name" value="Six-hairpin glycosidases"/>
    <property type="match status" value="1"/>
</dbReference>
<dbReference type="AlphaFoldDB" id="A0A1G9TMX0"/>
<dbReference type="GO" id="GO:0016787">
    <property type="term" value="F:hydrolase activity"/>
    <property type="evidence" value="ECO:0007669"/>
    <property type="project" value="UniProtKB-KW"/>
</dbReference>
<proteinExistence type="predicted"/>
<keyword evidence="1 2" id="KW-0378">Hydrolase</keyword>
<reference evidence="2 3" key="1">
    <citation type="submission" date="2016-10" db="EMBL/GenBank/DDBJ databases">
        <authorList>
            <person name="de Groot N.N."/>
        </authorList>
    </citation>
    <scope>NUCLEOTIDE SEQUENCE [LARGE SCALE GENOMIC DNA]</scope>
    <source>
        <strain evidence="2 3">DSM 19886</strain>
    </source>
</reference>
<evidence type="ECO:0000313" key="2">
    <source>
        <dbReference type="EMBL" id="SDM49116.1"/>
    </source>
</evidence>
<dbReference type="STRING" id="192904.SAMN04488514_109133"/>
<name>A0A1G9TMX0_9FLAO</name>
<dbReference type="InterPro" id="IPR010905">
    <property type="entry name" value="Glyco_hydro_88"/>
</dbReference>
<organism evidence="2 3">
    <name type="scientific">Kriegella aquimaris</name>
    <dbReference type="NCBI Taxonomy" id="192904"/>
    <lineage>
        <taxon>Bacteria</taxon>
        <taxon>Pseudomonadati</taxon>
        <taxon>Bacteroidota</taxon>
        <taxon>Flavobacteriia</taxon>
        <taxon>Flavobacteriales</taxon>
        <taxon>Flavobacteriaceae</taxon>
        <taxon>Kriegella</taxon>
    </lineage>
</organism>
<dbReference type="InterPro" id="IPR012341">
    <property type="entry name" value="6hp_glycosidase-like_sf"/>
</dbReference>
<dbReference type="GO" id="GO:0005975">
    <property type="term" value="P:carbohydrate metabolic process"/>
    <property type="evidence" value="ECO:0007669"/>
    <property type="project" value="InterPro"/>
</dbReference>
<evidence type="ECO:0000256" key="1">
    <source>
        <dbReference type="ARBA" id="ARBA00022801"/>
    </source>
</evidence>
<dbReference type="Pfam" id="PF07470">
    <property type="entry name" value="Glyco_hydro_88"/>
    <property type="match status" value="1"/>
</dbReference>
<dbReference type="Gene3D" id="1.50.10.10">
    <property type="match status" value="1"/>
</dbReference>
<protein>
    <submittedName>
        <fullName evidence="2">Rhamnogalacturonyl hydrolase YesR</fullName>
    </submittedName>
</protein>
<accession>A0A1G9TMX0</accession>